<organism evidence="2 3">
    <name type="scientific">Photobacterium sanctipauli</name>
    <dbReference type="NCBI Taxonomy" id="1342794"/>
    <lineage>
        <taxon>Bacteria</taxon>
        <taxon>Pseudomonadati</taxon>
        <taxon>Pseudomonadota</taxon>
        <taxon>Gammaproteobacteria</taxon>
        <taxon>Vibrionales</taxon>
        <taxon>Vibrionaceae</taxon>
        <taxon>Photobacterium</taxon>
    </lineage>
</organism>
<proteinExistence type="predicted"/>
<dbReference type="RefSeq" id="WP_036826444.1">
    <property type="nucleotide sequence ID" value="NZ_JGVO01000753.1"/>
</dbReference>
<keyword evidence="3" id="KW-1185">Reference proteome</keyword>
<dbReference type="AlphaFoldDB" id="A0A2T3NN28"/>
<feature type="domain" description="T6SS Phospholipase effector Tle1-like catalytic" evidence="1">
    <location>
        <begin position="2"/>
        <end position="257"/>
    </location>
</feature>
<dbReference type="PANTHER" id="PTHR33840:SF1">
    <property type="entry name" value="TLE1 PHOSPHOLIPASE DOMAIN-CONTAINING PROTEIN"/>
    <property type="match status" value="1"/>
</dbReference>
<evidence type="ECO:0000313" key="2">
    <source>
        <dbReference type="EMBL" id="PSW16926.1"/>
    </source>
</evidence>
<sequence length="342" mass="39320">MKRIIICSDGTWNRPEQYGEETYPTNVLKFARCIPPTAPDGTKQIVYYDWGIGSYHNKLFAGALGKGLDKNIMDCYRFIVHNYEPGDELYLFGFSRGAYTVRSLCGMINNCSILKSINGSMIEDAFMLYRNPENKPHSQFSIDWKDRYAIQQTTHINFIGVWDTVGAMGLPTSIFGLIEDEHLFYDDKLGSNVLKARQALALDEVRQDFTPTLWQPKEGIDIEQVWFAGVHCDVGGSYQPDADGTVLSDIPMLWLQQEAEKTGLSFDPTLRPLNLNPHATQHNEYKRKYRLLGKSVREIPRQSEIPTWVHYSVSARYETGYRSKPIEDYLTQHNQWPPIWSE</sequence>
<comment type="caution">
    <text evidence="2">The sequence shown here is derived from an EMBL/GenBank/DDBJ whole genome shotgun (WGS) entry which is preliminary data.</text>
</comment>
<evidence type="ECO:0000313" key="3">
    <source>
        <dbReference type="Proteomes" id="UP000241771"/>
    </source>
</evidence>
<dbReference type="PANTHER" id="PTHR33840">
    <property type="match status" value="1"/>
</dbReference>
<dbReference type="Proteomes" id="UP000241771">
    <property type="component" value="Unassembled WGS sequence"/>
</dbReference>
<protein>
    <submittedName>
        <fullName evidence="2">DUF2235 domain-containing protein</fullName>
    </submittedName>
</protein>
<dbReference type="OrthoDB" id="4378831at2"/>
<evidence type="ECO:0000259" key="1">
    <source>
        <dbReference type="Pfam" id="PF09994"/>
    </source>
</evidence>
<gene>
    <name evidence="2" type="ORF">C9I98_20495</name>
</gene>
<dbReference type="InterPro" id="IPR018712">
    <property type="entry name" value="Tle1-like_cat"/>
</dbReference>
<accession>A0A2T3NN28</accession>
<dbReference type="EMBL" id="PYMA01000016">
    <property type="protein sequence ID" value="PSW16926.1"/>
    <property type="molecule type" value="Genomic_DNA"/>
</dbReference>
<name>A0A2T3NN28_9GAMM</name>
<reference evidence="2 3" key="1">
    <citation type="submission" date="2018-01" db="EMBL/GenBank/DDBJ databases">
        <title>Whole genome sequencing of Histamine producing bacteria.</title>
        <authorList>
            <person name="Butler K."/>
        </authorList>
    </citation>
    <scope>NUCLEOTIDE SEQUENCE [LARGE SCALE GENOMIC DNA]</scope>
    <source>
        <strain evidence="2 3">DSM 100436</strain>
    </source>
</reference>
<dbReference type="Pfam" id="PF09994">
    <property type="entry name" value="T6SS_Tle1-like_cat"/>
    <property type="match status" value="1"/>
</dbReference>